<proteinExistence type="predicted"/>
<gene>
    <name evidence="1" type="ORF">LOY88_001526</name>
</gene>
<accession>A0ACB8V201</accession>
<name>A0ACB8V201_9EURO</name>
<protein>
    <submittedName>
        <fullName evidence="1">Uncharacterized protein</fullName>
    </submittedName>
</protein>
<organism evidence="1">
    <name type="scientific">Ophidiomyces ophidiicola</name>
    <dbReference type="NCBI Taxonomy" id="1387563"/>
    <lineage>
        <taxon>Eukaryota</taxon>
        <taxon>Fungi</taxon>
        <taxon>Dikarya</taxon>
        <taxon>Ascomycota</taxon>
        <taxon>Pezizomycotina</taxon>
        <taxon>Eurotiomycetes</taxon>
        <taxon>Eurotiomycetidae</taxon>
        <taxon>Onygenales</taxon>
        <taxon>Onygenaceae</taxon>
        <taxon>Ophidiomyces</taxon>
    </lineage>
</organism>
<dbReference type="EMBL" id="JALBCA010000016">
    <property type="protein sequence ID" value="KAI2390702.1"/>
    <property type="molecule type" value="Genomic_DNA"/>
</dbReference>
<sequence length="423" mass="46959">MRFSSRILFSLLYYIYVSPLAFGAGIQYCRNDPPLCFAVASMKNNTAGGHDIHLSLVMTPSINGGWAAVGIGNKMSGSLMFLVYSEKGQKALMTSIRTVESHDNPTLLMDHGRHVEMINSSISSTSYHARFVCYSCDHWWRTATSKEGKTQFIYAANRKQTFDTATSNSVLKIHDTYGVVEGDMDKALLSDPHEPLPAIRPGETSGFELKNENGVIKSTPKSSTQQSPWLSPGQVHGIVMVFVFMGLFMPGAIIIRLPLVRAFRYHWAIQACASLLALGSAAYMAVRSTHFDLHKILGITVVGSLPLQAMVGYKHHAIFMRIHRQSVYTSVHKWAGRALLLLGSLNVGFGLSHSRRSTGAILAWFIIWLVEIVGIVWILRRKRQERQQQRGQLVPKDEPENGLISSQEFEIGDSDSSDSEDGL</sequence>
<evidence type="ECO:0000313" key="1">
    <source>
        <dbReference type="EMBL" id="KAI2390702.1"/>
    </source>
</evidence>
<reference evidence="1" key="1">
    <citation type="journal article" date="2022" name="bioRxiv">
        <title>Population genetic analysis of Ophidiomyces ophidiicola, the causative agent of snake fungal disease, indicates recent introductions to the USA.</title>
        <authorList>
            <person name="Ladner J.T."/>
            <person name="Palmer J.M."/>
            <person name="Ettinger C.L."/>
            <person name="Stajich J.E."/>
            <person name="Farrell T.M."/>
            <person name="Glorioso B.M."/>
            <person name="Lawson B."/>
            <person name="Price S.J."/>
            <person name="Stengle A.G."/>
            <person name="Grear D.A."/>
            <person name="Lorch J.M."/>
        </authorList>
    </citation>
    <scope>NUCLEOTIDE SEQUENCE</scope>
    <source>
        <strain evidence="1">NWHC 24266-5</strain>
    </source>
</reference>
<comment type="caution">
    <text evidence="1">The sequence shown here is derived from an EMBL/GenBank/DDBJ whole genome shotgun (WGS) entry which is preliminary data.</text>
</comment>